<gene>
    <name evidence="3" type="primary">pseB</name>
    <name evidence="3" type="ORF">LRP49_14895</name>
</gene>
<dbReference type="NCBIfam" id="TIGR03589">
    <property type="entry name" value="PseB"/>
    <property type="match status" value="1"/>
</dbReference>
<evidence type="ECO:0000313" key="4">
    <source>
        <dbReference type="Proteomes" id="UP001149821"/>
    </source>
</evidence>
<dbReference type="InterPro" id="IPR036291">
    <property type="entry name" value="NAD(P)-bd_dom_sf"/>
</dbReference>
<dbReference type="EMBL" id="JAJUBB010000010">
    <property type="protein sequence ID" value="MDD1782457.1"/>
    <property type="molecule type" value="Genomic_DNA"/>
</dbReference>
<feature type="domain" description="Polysaccharide biosynthesis protein CapD-like" evidence="2">
    <location>
        <begin position="7"/>
        <end position="281"/>
    </location>
</feature>
<keyword evidence="4" id="KW-1185">Reference proteome</keyword>
<dbReference type="InterPro" id="IPR051203">
    <property type="entry name" value="Polysaccharide_Synthase-Rel"/>
</dbReference>
<dbReference type="CDD" id="cd05237">
    <property type="entry name" value="UDP_invert_4-6DH_SDR_e"/>
    <property type="match status" value="1"/>
</dbReference>
<evidence type="ECO:0000256" key="1">
    <source>
        <dbReference type="ARBA" id="ARBA00007430"/>
    </source>
</evidence>
<dbReference type="PANTHER" id="PTHR43318">
    <property type="entry name" value="UDP-N-ACETYLGLUCOSAMINE 4,6-DEHYDRATASE"/>
    <property type="match status" value="1"/>
</dbReference>
<dbReference type="RefSeq" id="WP_274143093.1">
    <property type="nucleotide sequence ID" value="NZ_JAJUBB010000010.1"/>
</dbReference>
<sequence>MLNNKTVLITGGTGSFGKQFIKTILNRYPNVKKIIIYSRDELKQFEIKQKYPYNEFPQLRFFIGDVRDQSRMVQACEGVDVIIHAAAIKQVDTAEYNPTECIRTNVDGAENVIHAALQCGVKNVVALSTDKACAPINLYGATKLASDKLFAAANNIKGSKDIRFSVVRYGNVMGSRGSVIPFFLKKRAEGVLPITHDEMTRFNISLQDGVNMVMYALEHHLGGEIFVPKIPSYKILDIATAIAPECKTEVVGIRPGEKLHEEMITDTDSLNTIDLGKYYAILPSVSFTYTEQEYLYHHKAEKVPFGFKYNSGTNTEWESIESLRELIKEHVDPNFTV</sequence>
<organism evidence="3 4">
    <name type="scientific">Enterovibrio qingdaonensis</name>
    <dbReference type="NCBI Taxonomy" id="2899818"/>
    <lineage>
        <taxon>Bacteria</taxon>
        <taxon>Pseudomonadati</taxon>
        <taxon>Pseudomonadota</taxon>
        <taxon>Gammaproteobacteria</taxon>
        <taxon>Vibrionales</taxon>
        <taxon>Vibrionaceae</taxon>
        <taxon>Enterovibrio</taxon>
    </lineage>
</organism>
<dbReference type="InterPro" id="IPR003869">
    <property type="entry name" value="Polysac_CapD-like"/>
</dbReference>
<dbReference type="Pfam" id="PF02719">
    <property type="entry name" value="Polysacc_synt_2"/>
    <property type="match status" value="1"/>
</dbReference>
<accession>A0ABT5QN93</accession>
<evidence type="ECO:0000313" key="3">
    <source>
        <dbReference type="EMBL" id="MDD1782457.1"/>
    </source>
</evidence>
<dbReference type="EC" id="4.2.1.115" evidence="3"/>
<reference evidence="3" key="1">
    <citation type="submission" date="2021-12" db="EMBL/GenBank/DDBJ databases">
        <title>Enterovibrio ZSDZ35 sp. nov. and Enterovibrio ZSDZ42 sp. nov., isolated from coastal seawater in Qingdao.</title>
        <authorList>
            <person name="Zhang P."/>
        </authorList>
    </citation>
    <scope>NUCLEOTIDE SEQUENCE</scope>
    <source>
        <strain evidence="3">ZSDZ35</strain>
    </source>
</reference>
<dbReference type="InterPro" id="IPR020025">
    <property type="entry name" value="PseB"/>
</dbReference>
<dbReference type="PANTHER" id="PTHR43318:SF2">
    <property type="entry name" value="UDP-N-ACETYLGLUCOSAMINE 4,6-DEHYDRATASE (INVERTING)"/>
    <property type="match status" value="1"/>
</dbReference>
<dbReference type="SUPFAM" id="SSF51735">
    <property type="entry name" value="NAD(P)-binding Rossmann-fold domains"/>
    <property type="match status" value="1"/>
</dbReference>
<protein>
    <submittedName>
        <fullName evidence="3">UDP-N-acetylglucosamine 4,6-dehydratase (Inverting)</fullName>
        <ecNumber evidence="3">4.2.1.115</ecNumber>
    </submittedName>
</protein>
<comment type="caution">
    <text evidence="3">The sequence shown here is derived from an EMBL/GenBank/DDBJ whole genome shotgun (WGS) entry which is preliminary data.</text>
</comment>
<dbReference type="GO" id="GO:0016829">
    <property type="term" value="F:lyase activity"/>
    <property type="evidence" value="ECO:0007669"/>
    <property type="project" value="UniProtKB-KW"/>
</dbReference>
<dbReference type="Proteomes" id="UP001149821">
    <property type="component" value="Unassembled WGS sequence"/>
</dbReference>
<name>A0ABT5QN93_9GAMM</name>
<evidence type="ECO:0000259" key="2">
    <source>
        <dbReference type="Pfam" id="PF02719"/>
    </source>
</evidence>
<proteinExistence type="inferred from homology"/>
<dbReference type="Gene3D" id="3.40.50.720">
    <property type="entry name" value="NAD(P)-binding Rossmann-like Domain"/>
    <property type="match status" value="1"/>
</dbReference>
<comment type="similarity">
    <text evidence="1">Belongs to the polysaccharide synthase family.</text>
</comment>
<keyword evidence="3" id="KW-0456">Lyase</keyword>